<dbReference type="PRINTS" id="PR00080">
    <property type="entry name" value="SDRFAMILY"/>
</dbReference>
<keyword evidence="2" id="KW-0560">Oxidoreductase</keyword>
<organism evidence="4 5">
    <name type="scientific">Microvirga brassicacearum</name>
    <dbReference type="NCBI Taxonomy" id="2580413"/>
    <lineage>
        <taxon>Bacteria</taxon>
        <taxon>Pseudomonadati</taxon>
        <taxon>Pseudomonadota</taxon>
        <taxon>Alphaproteobacteria</taxon>
        <taxon>Hyphomicrobiales</taxon>
        <taxon>Methylobacteriaceae</taxon>
        <taxon>Microvirga</taxon>
    </lineage>
</organism>
<dbReference type="Pfam" id="PF13561">
    <property type="entry name" value="adh_short_C2"/>
    <property type="match status" value="1"/>
</dbReference>
<dbReference type="RefSeq" id="WP_150946348.1">
    <property type="nucleotide sequence ID" value="NZ_VCMV01000025.1"/>
</dbReference>
<dbReference type="InterPro" id="IPR020904">
    <property type="entry name" value="Sc_DH/Rdtase_CS"/>
</dbReference>
<dbReference type="PROSITE" id="PS00061">
    <property type="entry name" value="ADH_SHORT"/>
    <property type="match status" value="1"/>
</dbReference>
<dbReference type="GO" id="GO:0016491">
    <property type="term" value="F:oxidoreductase activity"/>
    <property type="evidence" value="ECO:0007669"/>
    <property type="project" value="UniProtKB-KW"/>
</dbReference>
<evidence type="ECO:0000313" key="4">
    <source>
        <dbReference type="EMBL" id="KAB0265980.1"/>
    </source>
</evidence>
<accession>A0A5N3P8D9</accession>
<evidence type="ECO:0000256" key="2">
    <source>
        <dbReference type="ARBA" id="ARBA00023002"/>
    </source>
</evidence>
<reference evidence="4 5" key="1">
    <citation type="journal article" date="2019" name="Microorganisms">
        <title>Genome Insights into the Novel Species Microvirga brassicacearum, a Rapeseed Endophyte with Biotechnological Potential.</title>
        <authorList>
            <person name="Jimenez-Gomez A."/>
            <person name="Saati-Santamaria Z."/>
            <person name="Igual J.M."/>
            <person name="Rivas R."/>
            <person name="Mateos P.F."/>
            <person name="Garcia-Fraile P."/>
        </authorList>
    </citation>
    <scope>NUCLEOTIDE SEQUENCE [LARGE SCALE GENOMIC DNA]</scope>
    <source>
        <strain evidence="4 5">CDVBN77</strain>
    </source>
</reference>
<dbReference type="EMBL" id="VCMV01000025">
    <property type="protein sequence ID" value="KAB0265980.1"/>
    <property type="molecule type" value="Genomic_DNA"/>
</dbReference>
<dbReference type="OrthoDB" id="7157698at2"/>
<sequence>MKPPLSSLQNAIAVVTGGTQGLGETIARTLAERGAAGLVICGRNAERGKAVATEISAQGCRTEFVTADLADVDQAREVAKRADSVFGRVDILVNAAGMTDRGTIFDTSPELFDRMFAVNVRAPFFLMQEAAKIMRRERIEGAIVNILSMSAHGGQPFISAYCGSKGALATLTKNAAFSLMPYRIRVNGLNIGWMNTPGEDRIMRTYHGAQDGWLDNAVKDQPFGRLLDPAEVARTVAFLTSRESGLMTGSIIDFDQSVVGCYEDAPHPSKPTIA</sequence>
<dbReference type="NCBIfam" id="NF004847">
    <property type="entry name" value="PRK06198.1"/>
    <property type="match status" value="1"/>
</dbReference>
<comment type="caution">
    <text evidence="4">The sequence shown here is derived from an EMBL/GenBank/DDBJ whole genome shotgun (WGS) entry which is preliminary data.</text>
</comment>
<dbReference type="PRINTS" id="PR00081">
    <property type="entry name" value="GDHRDH"/>
</dbReference>
<dbReference type="InterPro" id="IPR036291">
    <property type="entry name" value="NAD(P)-bd_dom_sf"/>
</dbReference>
<proteinExistence type="inferred from homology"/>
<dbReference type="PANTHER" id="PTHR43639">
    <property type="entry name" value="OXIDOREDUCTASE, SHORT-CHAIN DEHYDROGENASE/REDUCTASE FAMILY (AFU_ORTHOLOGUE AFUA_5G02870)"/>
    <property type="match status" value="1"/>
</dbReference>
<name>A0A5N3P8D9_9HYPH</name>
<comment type="similarity">
    <text evidence="1">Belongs to the short-chain dehydrogenases/reductases (SDR) family.</text>
</comment>
<dbReference type="AlphaFoldDB" id="A0A5N3P8D9"/>
<dbReference type="SMART" id="SM00822">
    <property type="entry name" value="PKS_KR"/>
    <property type="match status" value="1"/>
</dbReference>
<dbReference type="Gene3D" id="3.40.50.720">
    <property type="entry name" value="NAD(P)-binding Rossmann-like Domain"/>
    <property type="match status" value="1"/>
</dbReference>
<dbReference type="SUPFAM" id="SSF51735">
    <property type="entry name" value="NAD(P)-binding Rossmann-fold domains"/>
    <property type="match status" value="1"/>
</dbReference>
<feature type="domain" description="Ketoreductase" evidence="3">
    <location>
        <begin position="11"/>
        <end position="216"/>
    </location>
</feature>
<evidence type="ECO:0000259" key="3">
    <source>
        <dbReference type="SMART" id="SM00822"/>
    </source>
</evidence>
<dbReference type="InterPro" id="IPR057326">
    <property type="entry name" value="KR_dom"/>
</dbReference>
<evidence type="ECO:0000256" key="1">
    <source>
        <dbReference type="ARBA" id="ARBA00006484"/>
    </source>
</evidence>
<gene>
    <name evidence="4" type="ORF">FEZ63_16250</name>
</gene>
<protein>
    <submittedName>
        <fullName evidence="4">SDR family oxidoreductase</fullName>
    </submittedName>
</protein>
<dbReference type="FunFam" id="3.40.50.720:FF:000084">
    <property type="entry name" value="Short-chain dehydrogenase reductase"/>
    <property type="match status" value="1"/>
</dbReference>
<dbReference type="Proteomes" id="UP000325684">
    <property type="component" value="Unassembled WGS sequence"/>
</dbReference>
<dbReference type="PANTHER" id="PTHR43639:SF1">
    <property type="entry name" value="SHORT-CHAIN DEHYDROGENASE_REDUCTASE FAMILY PROTEIN"/>
    <property type="match status" value="1"/>
</dbReference>
<dbReference type="InterPro" id="IPR002347">
    <property type="entry name" value="SDR_fam"/>
</dbReference>
<dbReference type="CDD" id="cd05233">
    <property type="entry name" value="SDR_c"/>
    <property type="match status" value="1"/>
</dbReference>
<evidence type="ECO:0000313" key="5">
    <source>
        <dbReference type="Proteomes" id="UP000325684"/>
    </source>
</evidence>
<keyword evidence="5" id="KW-1185">Reference proteome</keyword>